<feature type="region of interest" description="Disordered" evidence="1">
    <location>
        <begin position="155"/>
        <end position="174"/>
    </location>
</feature>
<proteinExistence type="predicted"/>
<feature type="region of interest" description="Disordered" evidence="1">
    <location>
        <begin position="378"/>
        <end position="421"/>
    </location>
</feature>
<dbReference type="EMBL" id="AZHD01000004">
    <property type="protein sequence ID" value="OAA64402.1"/>
    <property type="molecule type" value="Genomic_DNA"/>
</dbReference>
<dbReference type="OrthoDB" id="4525115at2759"/>
<evidence type="ECO:0000313" key="2">
    <source>
        <dbReference type="EMBL" id="OAA64402.1"/>
    </source>
</evidence>
<evidence type="ECO:0000256" key="1">
    <source>
        <dbReference type="SAM" id="MobiDB-lite"/>
    </source>
</evidence>
<evidence type="ECO:0000313" key="3">
    <source>
        <dbReference type="Proteomes" id="UP000076874"/>
    </source>
</evidence>
<feature type="region of interest" description="Disordered" evidence="1">
    <location>
        <begin position="289"/>
        <end position="349"/>
    </location>
</feature>
<comment type="caution">
    <text evidence="2">The sequence shown here is derived from an EMBL/GenBank/DDBJ whole genome shotgun (WGS) entry which is preliminary data.</text>
</comment>
<feature type="region of interest" description="Disordered" evidence="1">
    <location>
        <begin position="235"/>
        <end position="277"/>
    </location>
</feature>
<feature type="compositionally biased region" description="Low complexity" evidence="1">
    <location>
        <begin position="289"/>
        <end position="321"/>
    </location>
</feature>
<dbReference type="Proteomes" id="UP000076874">
    <property type="component" value="Unassembled WGS sequence"/>
</dbReference>
<keyword evidence="3" id="KW-1185">Reference proteome</keyword>
<dbReference type="STRING" id="1081102.A0A162J6F7"/>
<protein>
    <submittedName>
        <fullName evidence="2">Uncharacterized protein</fullName>
    </submittedName>
</protein>
<feature type="region of interest" description="Disordered" evidence="1">
    <location>
        <begin position="66"/>
        <end position="148"/>
    </location>
</feature>
<feature type="compositionally biased region" description="Basic residues" evidence="1">
    <location>
        <begin position="96"/>
        <end position="106"/>
    </location>
</feature>
<sequence>MNRAWNDRADKDLFFTILSVKNIGVISGAEWIVIGNHLRTLGYGFTNEGCRQHFQGLRRMQSKFDLHHASPGGSSSSSSAAAKADPTLNPITRRPGPGRRRSRKHSSVPSVTPSAGSEPGAATGAAAATGTAEEGDVSVAPDDGGPAAAVVAKSPSAVSVANGSGGHRDGLRLPTDSLSNVMDVGGADATPAVDNLDPVSAATGTAGTVLATSTAGAIVNHVDEIAATLRGSSASYAPILPRPPQEQLQPQPQPQLQPQLQQQQQQHRQPDPFAEPDSVIMSLTGLTPSEHTAQQQQQQQQEQLFPQQQLSQQHQIVAVQDPQDDDAQDVRESSLGSLEDANGEDDDVGVGVGVVLNTGTGAIASVITAVEDGQESVDLPDVDVGSSADLDERSAKRQKRADASAAAAAAPAPAPTAAPTPATALDDAAVLSALAAHNSSTASVEQYAAEYHYGEV</sequence>
<organism evidence="2 3">
    <name type="scientific">Niveomyces insectorum RCEF 264</name>
    <dbReference type="NCBI Taxonomy" id="1081102"/>
    <lineage>
        <taxon>Eukaryota</taxon>
        <taxon>Fungi</taxon>
        <taxon>Dikarya</taxon>
        <taxon>Ascomycota</taxon>
        <taxon>Pezizomycotina</taxon>
        <taxon>Sordariomycetes</taxon>
        <taxon>Hypocreomycetidae</taxon>
        <taxon>Hypocreales</taxon>
        <taxon>Cordycipitaceae</taxon>
        <taxon>Niveomyces</taxon>
    </lineage>
</organism>
<feature type="compositionally biased region" description="Low complexity" evidence="1">
    <location>
        <begin position="245"/>
        <end position="267"/>
    </location>
</feature>
<name>A0A162J6F7_9HYPO</name>
<dbReference type="AlphaFoldDB" id="A0A162J6F7"/>
<feature type="compositionally biased region" description="Low complexity" evidence="1">
    <location>
        <begin position="113"/>
        <end position="132"/>
    </location>
</feature>
<feature type="compositionally biased region" description="Low complexity" evidence="1">
    <location>
        <begin position="69"/>
        <end position="84"/>
    </location>
</feature>
<gene>
    <name evidence="2" type="ORF">SPI_03049</name>
</gene>
<accession>A0A162J6F7</accession>
<reference evidence="2 3" key="1">
    <citation type="journal article" date="2016" name="Genome Biol. Evol.">
        <title>Divergent and convergent evolution of fungal pathogenicity.</title>
        <authorList>
            <person name="Shang Y."/>
            <person name="Xiao G."/>
            <person name="Zheng P."/>
            <person name="Cen K."/>
            <person name="Zhan S."/>
            <person name="Wang C."/>
        </authorList>
    </citation>
    <scope>NUCLEOTIDE SEQUENCE [LARGE SCALE GENOMIC DNA]</scope>
    <source>
        <strain evidence="2 3">RCEF 264</strain>
    </source>
</reference>